<dbReference type="GO" id="GO:0016301">
    <property type="term" value="F:kinase activity"/>
    <property type="evidence" value="ECO:0007669"/>
    <property type="project" value="UniProtKB-KW"/>
</dbReference>
<feature type="region of interest" description="Disordered" evidence="1">
    <location>
        <begin position="285"/>
        <end position="313"/>
    </location>
</feature>
<feature type="domain" description="Nucleoside diphosphate kinase-like" evidence="2">
    <location>
        <begin position="2"/>
        <end position="136"/>
    </location>
</feature>
<dbReference type="Gene3D" id="3.30.70.141">
    <property type="entry name" value="Nucleoside diphosphate kinase-like domain"/>
    <property type="match status" value="1"/>
</dbReference>
<accession>A0ABW0WK42</accession>
<keyword evidence="4" id="KW-1185">Reference proteome</keyword>
<comment type="caution">
    <text evidence="3">The sequence shown here is derived from an EMBL/GenBank/DDBJ whole genome shotgun (WGS) entry which is preliminary data.</text>
</comment>
<gene>
    <name evidence="3" type="ORF">ACFP3J_21445</name>
</gene>
<keyword evidence="3" id="KW-0808">Transferase</keyword>
<evidence type="ECO:0000256" key="1">
    <source>
        <dbReference type="SAM" id="MobiDB-lite"/>
    </source>
</evidence>
<dbReference type="SUPFAM" id="SSF54919">
    <property type="entry name" value="Nucleoside diphosphate kinase, NDK"/>
    <property type="match status" value="1"/>
</dbReference>
<dbReference type="Proteomes" id="UP001596065">
    <property type="component" value="Unassembled WGS sequence"/>
</dbReference>
<name>A0ABW0WK42_STRNO</name>
<dbReference type="RefSeq" id="WP_344350123.1">
    <property type="nucleotide sequence ID" value="NZ_BAAASM010000034.1"/>
</dbReference>
<keyword evidence="3" id="KW-0418">Kinase</keyword>
<dbReference type="InterPro" id="IPR034907">
    <property type="entry name" value="NDK-like_dom"/>
</dbReference>
<evidence type="ECO:0000313" key="4">
    <source>
        <dbReference type="Proteomes" id="UP001596065"/>
    </source>
</evidence>
<dbReference type="InterPro" id="IPR036850">
    <property type="entry name" value="NDK-like_dom_sf"/>
</dbReference>
<organism evidence="3 4">
    <name type="scientific">Streptomyces nogalater</name>
    <dbReference type="NCBI Taxonomy" id="38314"/>
    <lineage>
        <taxon>Bacteria</taxon>
        <taxon>Bacillati</taxon>
        <taxon>Actinomycetota</taxon>
        <taxon>Actinomycetes</taxon>
        <taxon>Kitasatosporales</taxon>
        <taxon>Streptomycetaceae</taxon>
        <taxon>Streptomyces</taxon>
    </lineage>
</organism>
<dbReference type="Pfam" id="PF00334">
    <property type="entry name" value="NDK"/>
    <property type="match status" value="1"/>
</dbReference>
<reference evidence="4" key="1">
    <citation type="journal article" date="2019" name="Int. J. Syst. Evol. Microbiol.">
        <title>The Global Catalogue of Microorganisms (GCM) 10K type strain sequencing project: providing services to taxonomists for standard genome sequencing and annotation.</title>
        <authorList>
            <consortium name="The Broad Institute Genomics Platform"/>
            <consortium name="The Broad Institute Genome Sequencing Center for Infectious Disease"/>
            <person name="Wu L."/>
            <person name="Ma J."/>
        </authorList>
    </citation>
    <scope>NUCLEOTIDE SEQUENCE [LARGE SCALE GENOMIC DNA]</scope>
    <source>
        <strain evidence="4">KCTC 5701</strain>
    </source>
</reference>
<evidence type="ECO:0000259" key="2">
    <source>
        <dbReference type="Pfam" id="PF00334"/>
    </source>
</evidence>
<dbReference type="EMBL" id="JBHSOE010000038">
    <property type="protein sequence ID" value="MFC5658040.1"/>
    <property type="molecule type" value="Genomic_DNA"/>
</dbReference>
<sequence>MVVSPDSFIRGVGRRIVDEVLASGCEEVAARVVQPGSLLLDAIYDDLSRKRIYFGTYRYRAIDALYGLGPSLAILLRGSPGIHRHFTELKGSGPLEKASPTSLRLRFGAVNTILGLLHVSDSPEEAELDWKTFFARDWNNPGPSEVPDSPVRLGTPGARVLAGLLDSPPGSGESRGFLQVRDQLRRSLVAYLWELLPQEETASLARHLAALDRAPLSGEFVARMAKNLDGAADLLLRRALTASFTPDEPPLDTRRLWRTLEGHGITVDPWARAVLTTCQYFPPLAHDGNPRESASPADAPRLARSGAESAAHG</sequence>
<evidence type="ECO:0000313" key="3">
    <source>
        <dbReference type="EMBL" id="MFC5658040.1"/>
    </source>
</evidence>
<proteinExistence type="predicted"/>
<protein>
    <submittedName>
        <fullName evidence="3">Nucleoside-diphosphate kinase</fullName>
    </submittedName>
</protein>